<keyword evidence="1" id="KW-0472">Membrane</keyword>
<keyword evidence="1" id="KW-1133">Transmembrane helix</keyword>
<proteinExistence type="predicted"/>
<evidence type="ECO:0000313" key="2">
    <source>
        <dbReference type="EMBL" id="NBE53949.1"/>
    </source>
</evidence>
<reference evidence="2" key="1">
    <citation type="submission" date="2020-01" db="EMBL/GenBank/DDBJ databases">
        <title>Whole-genome analyses of novel actinobacteria.</title>
        <authorList>
            <person name="Sahin N."/>
        </authorList>
    </citation>
    <scope>NUCLEOTIDE SEQUENCE</scope>
    <source>
        <strain evidence="2">YC537</strain>
    </source>
</reference>
<sequence length="44" mass="4762">YTTTLPVPRLTLLLALSLTIGILAALWPARRASRLNMLGAINSQ</sequence>
<dbReference type="AlphaFoldDB" id="A0A964XLX9"/>
<evidence type="ECO:0000313" key="3">
    <source>
        <dbReference type="Proteomes" id="UP000598297"/>
    </source>
</evidence>
<organism evidence="2 3">
    <name type="scientific">Streptomyces boluensis</name>
    <dbReference type="NCBI Taxonomy" id="1775135"/>
    <lineage>
        <taxon>Bacteria</taxon>
        <taxon>Bacillati</taxon>
        <taxon>Actinomycetota</taxon>
        <taxon>Actinomycetes</taxon>
        <taxon>Kitasatosporales</taxon>
        <taxon>Streptomycetaceae</taxon>
        <taxon>Streptomyces</taxon>
    </lineage>
</organism>
<accession>A0A964XLX9</accession>
<keyword evidence="1" id="KW-0812">Transmembrane</keyword>
<feature type="non-terminal residue" evidence="2">
    <location>
        <position position="1"/>
    </location>
</feature>
<protein>
    <submittedName>
        <fullName evidence="2">Uncharacterized protein</fullName>
    </submittedName>
</protein>
<name>A0A964XLX9_9ACTN</name>
<dbReference type="EMBL" id="JAAAHS010000178">
    <property type="protein sequence ID" value="NBE53949.1"/>
    <property type="molecule type" value="Genomic_DNA"/>
</dbReference>
<evidence type="ECO:0000256" key="1">
    <source>
        <dbReference type="SAM" id="Phobius"/>
    </source>
</evidence>
<dbReference type="Proteomes" id="UP000598297">
    <property type="component" value="Unassembled WGS sequence"/>
</dbReference>
<gene>
    <name evidence="2" type="ORF">GUY60_21510</name>
</gene>
<keyword evidence="3" id="KW-1185">Reference proteome</keyword>
<comment type="caution">
    <text evidence="2">The sequence shown here is derived from an EMBL/GenBank/DDBJ whole genome shotgun (WGS) entry which is preliminary data.</text>
</comment>
<feature type="transmembrane region" description="Helical" evidence="1">
    <location>
        <begin position="12"/>
        <end position="29"/>
    </location>
</feature>